<protein>
    <submittedName>
        <fullName evidence="1">Uncharacterized protein</fullName>
    </submittedName>
</protein>
<evidence type="ECO:0000313" key="2">
    <source>
        <dbReference type="Proteomes" id="UP001372338"/>
    </source>
</evidence>
<dbReference type="AlphaFoldDB" id="A0AAN9FH02"/>
<evidence type="ECO:0000313" key="1">
    <source>
        <dbReference type="EMBL" id="KAK7276149.1"/>
    </source>
</evidence>
<name>A0AAN9FH02_CROPI</name>
<dbReference type="Proteomes" id="UP001372338">
    <property type="component" value="Unassembled WGS sequence"/>
</dbReference>
<sequence>MRRRGFNRRRLMLMSFLDLQDVSKHENCFLSLERSLSGFLTKAFIRQIPLIIKTLHLKNKPSFQISESHVSLLLFH</sequence>
<proteinExistence type="predicted"/>
<accession>A0AAN9FH02</accession>
<reference evidence="1 2" key="1">
    <citation type="submission" date="2024-01" db="EMBL/GenBank/DDBJ databases">
        <title>The genomes of 5 underutilized Papilionoideae crops provide insights into root nodulation and disease resistanc.</title>
        <authorList>
            <person name="Yuan L."/>
        </authorList>
    </citation>
    <scope>NUCLEOTIDE SEQUENCE [LARGE SCALE GENOMIC DNA]</scope>
    <source>
        <strain evidence="1">ZHUSHIDOU_FW_LH</strain>
        <tissue evidence="1">Leaf</tissue>
    </source>
</reference>
<gene>
    <name evidence="1" type="ORF">RIF29_17282</name>
</gene>
<dbReference type="EMBL" id="JAYWIO010000003">
    <property type="protein sequence ID" value="KAK7276149.1"/>
    <property type="molecule type" value="Genomic_DNA"/>
</dbReference>
<comment type="caution">
    <text evidence="1">The sequence shown here is derived from an EMBL/GenBank/DDBJ whole genome shotgun (WGS) entry which is preliminary data.</text>
</comment>
<keyword evidence="2" id="KW-1185">Reference proteome</keyword>
<organism evidence="1 2">
    <name type="scientific">Crotalaria pallida</name>
    <name type="common">Smooth rattlebox</name>
    <name type="synonym">Crotalaria striata</name>
    <dbReference type="NCBI Taxonomy" id="3830"/>
    <lineage>
        <taxon>Eukaryota</taxon>
        <taxon>Viridiplantae</taxon>
        <taxon>Streptophyta</taxon>
        <taxon>Embryophyta</taxon>
        <taxon>Tracheophyta</taxon>
        <taxon>Spermatophyta</taxon>
        <taxon>Magnoliopsida</taxon>
        <taxon>eudicotyledons</taxon>
        <taxon>Gunneridae</taxon>
        <taxon>Pentapetalae</taxon>
        <taxon>rosids</taxon>
        <taxon>fabids</taxon>
        <taxon>Fabales</taxon>
        <taxon>Fabaceae</taxon>
        <taxon>Papilionoideae</taxon>
        <taxon>50 kb inversion clade</taxon>
        <taxon>genistoids sensu lato</taxon>
        <taxon>core genistoids</taxon>
        <taxon>Crotalarieae</taxon>
        <taxon>Crotalaria</taxon>
    </lineage>
</organism>